<dbReference type="AlphaFoldDB" id="A0A6N1X6Z4"/>
<dbReference type="SUPFAM" id="SSF52540">
    <property type="entry name" value="P-loop containing nucleoside triphosphate hydrolases"/>
    <property type="match status" value="1"/>
</dbReference>
<name>A0A6N1X6Z4_9BURK</name>
<accession>A0A6N1X6Z4</accession>
<gene>
    <name evidence="1" type="ORF">HUK68_18585</name>
</gene>
<dbReference type="KEGG" id="aant:HUK68_18585"/>
<keyword evidence="2" id="KW-1185">Reference proteome</keyword>
<dbReference type="InterPro" id="IPR008868">
    <property type="entry name" value="TniB"/>
</dbReference>
<dbReference type="EMBL" id="CP054840">
    <property type="protein sequence ID" value="QKV55107.1"/>
    <property type="molecule type" value="Genomic_DNA"/>
</dbReference>
<dbReference type="Gene3D" id="3.40.50.300">
    <property type="entry name" value="P-loop containing nucleotide triphosphate hydrolases"/>
    <property type="match status" value="1"/>
</dbReference>
<dbReference type="Proteomes" id="UP000509579">
    <property type="component" value="Chromosome"/>
</dbReference>
<organism evidence="1 2">
    <name type="scientific">Comamonas antarctica</name>
    <dbReference type="NCBI Taxonomy" id="2743470"/>
    <lineage>
        <taxon>Bacteria</taxon>
        <taxon>Pseudomonadati</taxon>
        <taxon>Pseudomonadota</taxon>
        <taxon>Betaproteobacteria</taxon>
        <taxon>Burkholderiales</taxon>
        <taxon>Comamonadaceae</taxon>
        <taxon>Comamonas</taxon>
    </lineage>
</organism>
<evidence type="ECO:0000313" key="2">
    <source>
        <dbReference type="Proteomes" id="UP000509579"/>
    </source>
</evidence>
<dbReference type="InterPro" id="IPR027417">
    <property type="entry name" value="P-loop_NTPase"/>
</dbReference>
<proteinExistence type="predicted"/>
<dbReference type="Pfam" id="PF05621">
    <property type="entry name" value="TniB"/>
    <property type="match status" value="1"/>
</dbReference>
<sequence>MHESFRTALDLGPEERIRFLLEPRWIGYARAKLILDDMAALMRMPKVPRMRNMLVVGDSNNGKTKIIERFMELHGEGYVSEDSHSIRPVIIAESPPSADEKGLYVSILSQFWSPYKKNGTVTELRYDAISRLRLCHAEILIIDEIHSLLVGPSAKLRAVMNTIKMLCNELRIPIVCVGTRDAVRVLHSDPQHASRFDVYSLPLWKLDPEFQTLLAGFESVLPLKKPSGLASPEIATLLYDISEGNLGDLHRLLIECSKVAIQSGQECITREIVASKVWVKPTKGIREVQP</sequence>
<protein>
    <submittedName>
        <fullName evidence="1">TniB family NTP-binding protein</fullName>
    </submittedName>
</protein>
<evidence type="ECO:0000313" key="1">
    <source>
        <dbReference type="EMBL" id="QKV55107.1"/>
    </source>
</evidence>
<reference evidence="1 2" key="1">
    <citation type="submission" date="2020-06" db="EMBL/GenBank/DDBJ databases">
        <title>Acidovorax antarctica sp. nov., isolated from Corinth ice sheet soil, Antarctic Fields Peninsula.</title>
        <authorList>
            <person name="Xu Q."/>
            <person name="Peng F."/>
        </authorList>
    </citation>
    <scope>NUCLEOTIDE SEQUENCE [LARGE SCALE GENOMIC DNA]</scope>
    <source>
        <strain evidence="1 2">16-35-5</strain>
    </source>
</reference>